<evidence type="ECO:0000313" key="4">
    <source>
        <dbReference type="WBParaSite" id="HPLM_0000919901-mRNA-1"/>
    </source>
</evidence>
<evidence type="ECO:0000313" key="3">
    <source>
        <dbReference type="Proteomes" id="UP000268014"/>
    </source>
</evidence>
<reference evidence="2 3" key="2">
    <citation type="submission" date="2018-11" db="EMBL/GenBank/DDBJ databases">
        <authorList>
            <consortium name="Pathogen Informatics"/>
        </authorList>
    </citation>
    <scope>NUCLEOTIDE SEQUENCE [LARGE SCALE GENOMIC DNA]</scope>
    <source>
        <strain evidence="2 3">MHpl1</strain>
    </source>
</reference>
<proteinExistence type="predicted"/>
<dbReference type="AlphaFoldDB" id="A0A0N4WEV8"/>
<dbReference type="Proteomes" id="UP000268014">
    <property type="component" value="Unassembled WGS sequence"/>
</dbReference>
<organism evidence="4">
    <name type="scientific">Haemonchus placei</name>
    <name type="common">Barber's pole worm</name>
    <dbReference type="NCBI Taxonomy" id="6290"/>
    <lineage>
        <taxon>Eukaryota</taxon>
        <taxon>Metazoa</taxon>
        <taxon>Ecdysozoa</taxon>
        <taxon>Nematoda</taxon>
        <taxon>Chromadorea</taxon>
        <taxon>Rhabditida</taxon>
        <taxon>Rhabditina</taxon>
        <taxon>Rhabditomorpha</taxon>
        <taxon>Strongyloidea</taxon>
        <taxon>Trichostrongylidae</taxon>
        <taxon>Haemonchus</taxon>
    </lineage>
</organism>
<feature type="region of interest" description="Disordered" evidence="1">
    <location>
        <begin position="1"/>
        <end position="40"/>
    </location>
</feature>
<feature type="compositionally biased region" description="Polar residues" evidence="1">
    <location>
        <begin position="29"/>
        <end position="40"/>
    </location>
</feature>
<keyword evidence="3" id="KW-1185">Reference proteome</keyword>
<dbReference type="WBParaSite" id="HPLM_0000919901-mRNA-1">
    <property type="protein sequence ID" value="HPLM_0000919901-mRNA-1"/>
    <property type="gene ID" value="HPLM_0000919901"/>
</dbReference>
<name>A0A0N4WEV8_HAEPC</name>
<evidence type="ECO:0000313" key="2">
    <source>
        <dbReference type="EMBL" id="VDO36824.1"/>
    </source>
</evidence>
<accession>A0A0N4WEV8</accession>
<feature type="compositionally biased region" description="Low complexity" evidence="1">
    <location>
        <begin position="1"/>
        <end position="18"/>
    </location>
</feature>
<dbReference type="EMBL" id="UZAF01017010">
    <property type="protein sequence ID" value="VDO36824.1"/>
    <property type="molecule type" value="Genomic_DNA"/>
</dbReference>
<gene>
    <name evidence="2" type="ORF">HPLM_LOCUS9191</name>
</gene>
<protein>
    <submittedName>
        <fullName evidence="4">REJ domain-containing protein</fullName>
    </submittedName>
</protein>
<evidence type="ECO:0000256" key="1">
    <source>
        <dbReference type="SAM" id="MobiDB-lite"/>
    </source>
</evidence>
<reference evidence="4" key="1">
    <citation type="submission" date="2017-02" db="UniProtKB">
        <authorList>
            <consortium name="WormBaseParasite"/>
        </authorList>
    </citation>
    <scope>IDENTIFICATION</scope>
</reference>
<sequence length="40" mass="4219">MSTSLSSSRTSTPSFSTTILVTSDRKSPLSCSNSDSPFAF</sequence>